<evidence type="ECO:0000313" key="2">
    <source>
        <dbReference type="Proteomes" id="UP000018951"/>
    </source>
</evidence>
<name>W2V0S4_9RICK</name>
<comment type="caution">
    <text evidence="1">The sequence shown here is derived from an EMBL/GenBank/DDBJ whole genome shotgun (WGS) entry which is preliminary data.</text>
</comment>
<proteinExistence type="predicted"/>
<evidence type="ECO:0000313" key="1">
    <source>
        <dbReference type="EMBL" id="ETO91063.1"/>
    </source>
</evidence>
<accession>W2V0S4</accession>
<gene>
    <name evidence="1" type="ORF">P857_138</name>
</gene>
<protein>
    <recommendedName>
        <fullName evidence="3">Outer membrane lipoprotein BamD-like domain-containing protein</fullName>
    </recommendedName>
</protein>
<sequence length="223" mass="25827">MRSILLKCCVCLIFIVPVSVYSYDRSGTVESRLTNLERKVDTLYRDFHIERGKVSDLDFIGENGVYSGISPTEEYEKALTTLRQHDSWRREKAEILFLNFIQKYPDHELVTGARYWLAEIYWARAVFLESDAKRSFSAMSQEKEDILTLSRANYKAATINYIDCYRSDITGKKSQVALYKLSLALHKLGDNKNSCAVIMKLDTNSDLHKYLISDVKKHKRKVC</sequence>
<reference evidence="1 2" key="1">
    <citation type="journal article" date="2013" name="PLoS ONE">
        <title>Bacterial endosymbiosis in a chordate host: long-term co-evolution and conservation of secondary metabolism.</title>
        <authorList>
            <person name="Kwan J.C."/>
            <person name="Schmidt E.W."/>
        </authorList>
    </citation>
    <scope>NUCLEOTIDE SEQUENCE [LARGE SCALE GENOMIC DNA]</scope>
    <source>
        <strain evidence="2">L6</strain>
    </source>
</reference>
<dbReference type="EMBL" id="AXCJ01000009">
    <property type="protein sequence ID" value="ETO91063.1"/>
    <property type="molecule type" value="Genomic_DNA"/>
</dbReference>
<dbReference type="Proteomes" id="UP000018951">
    <property type="component" value="Unassembled WGS sequence"/>
</dbReference>
<dbReference type="STRING" id="1401685.P857_138"/>
<dbReference type="Gene3D" id="1.25.40.10">
    <property type="entry name" value="Tetratricopeptide repeat domain"/>
    <property type="match status" value="1"/>
</dbReference>
<organism evidence="1 2">
    <name type="scientific">Candidatus Xenolissoclinum pacificiensis L6</name>
    <dbReference type="NCBI Taxonomy" id="1401685"/>
    <lineage>
        <taxon>Bacteria</taxon>
        <taxon>Pseudomonadati</taxon>
        <taxon>Pseudomonadota</taxon>
        <taxon>Alphaproteobacteria</taxon>
        <taxon>Rickettsiales</taxon>
        <taxon>Anaplasmataceae</taxon>
        <taxon>Candidatus Xenolissoclinum</taxon>
    </lineage>
</organism>
<evidence type="ECO:0008006" key="3">
    <source>
        <dbReference type="Google" id="ProtNLM"/>
    </source>
</evidence>
<dbReference type="InterPro" id="IPR011990">
    <property type="entry name" value="TPR-like_helical_dom_sf"/>
</dbReference>
<dbReference type="AlphaFoldDB" id="W2V0S4"/>
<keyword evidence="2" id="KW-1185">Reference proteome</keyword>